<comment type="caution">
    <text evidence="5">The sequence shown here is derived from an EMBL/GenBank/DDBJ whole genome shotgun (WGS) entry which is preliminary data.</text>
</comment>
<dbReference type="InterPro" id="IPR011990">
    <property type="entry name" value="TPR-like_helical_dom_sf"/>
</dbReference>
<proteinExistence type="predicted"/>
<feature type="signal peptide" evidence="4">
    <location>
        <begin position="1"/>
        <end position="33"/>
    </location>
</feature>
<accession>A0ABW2KZA3</accession>
<dbReference type="Pfam" id="PF13371">
    <property type="entry name" value="TPR_9"/>
    <property type="match status" value="1"/>
</dbReference>
<keyword evidence="4" id="KW-0732">Signal</keyword>
<evidence type="ECO:0000256" key="3">
    <source>
        <dbReference type="PROSITE-ProRule" id="PRU00339"/>
    </source>
</evidence>
<dbReference type="PANTHER" id="PTHR44858">
    <property type="entry name" value="TETRATRICOPEPTIDE REPEAT PROTEIN 6"/>
    <property type="match status" value="1"/>
</dbReference>
<dbReference type="Gene3D" id="1.25.40.10">
    <property type="entry name" value="Tetratricopeptide repeat domain"/>
    <property type="match status" value="2"/>
</dbReference>
<dbReference type="PROSITE" id="PS50005">
    <property type="entry name" value="TPR"/>
    <property type="match status" value="1"/>
</dbReference>
<evidence type="ECO:0000313" key="5">
    <source>
        <dbReference type="EMBL" id="MFC7334688.1"/>
    </source>
</evidence>
<evidence type="ECO:0000256" key="4">
    <source>
        <dbReference type="SAM" id="SignalP"/>
    </source>
</evidence>
<protein>
    <submittedName>
        <fullName evidence="5">Tetratricopeptide repeat protein</fullName>
    </submittedName>
</protein>
<evidence type="ECO:0000256" key="2">
    <source>
        <dbReference type="ARBA" id="ARBA00022803"/>
    </source>
</evidence>
<dbReference type="EMBL" id="JBHTCM010000018">
    <property type="protein sequence ID" value="MFC7334688.1"/>
    <property type="molecule type" value="Genomic_DNA"/>
</dbReference>
<dbReference type="RefSeq" id="WP_377360235.1">
    <property type="nucleotide sequence ID" value="NZ_JBHTCM010000018.1"/>
</dbReference>
<keyword evidence="2 3" id="KW-0802">TPR repeat</keyword>
<dbReference type="SMART" id="SM00028">
    <property type="entry name" value="TPR"/>
    <property type="match status" value="4"/>
</dbReference>
<evidence type="ECO:0000313" key="6">
    <source>
        <dbReference type="Proteomes" id="UP001596456"/>
    </source>
</evidence>
<name>A0ABW2KZA3_9PROT</name>
<dbReference type="InterPro" id="IPR019734">
    <property type="entry name" value="TPR_rpt"/>
</dbReference>
<dbReference type="PANTHER" id="PTHR44858:SF1">
    <property type="entry name" value="UDP-N-ACETYLGLUCOSAMINE--PEPTIDE N-ACETYLGLUCOSAMINYLTRANSFERASE SPINDLY-RELATED"/>
    <property type="match status" value="1"/>
</dbReference>
<dbReference type="Proteomes" id="UP001596456">
    <property type="component" value="Unassembled WGS sequence"/>
</dbReference>
<keyword evidence="6" id="KW-1185">Reference proteome</keyword>
<reference evidence="6" key="1">
    <citation type="journal article" date="2019" name="Int. J. Syst. Evol. Microbiol.">
        <title>The Global Catalogue of Microorganisms (GCM) 10K type strain sequencing project: providing services to taxonomists for standard genome sequencing and annotation.</title>
        <authorList>
            <consortium name="The Broad Institute Genomics Platform"/>
            <consortium name="The Broad Institute Genome Sequencing Center for Infectious Disease"/>
            <person name="Wu L."/>
            <person name="Ma J."/>
        </authorList>
    </citation>
    <scope>NUCLEOTIDE SEQUENCE [LARGE SCALE GENOMIC DNA]</scope>
    <source>
        <strain evidence="6">CGMCC 1.16275</strain>
    </source>
</reference>
<evidence type="ECO:0000256" key="1">
    <source>
        <dbReference type="ARBA" id="ARBA00022737"/>
    </source>
</evidence>
<feature type="chain" id="PRO_5047501473" evidence="4">
    <location>
        <begin position="34"/>
        <end position="267"/>
    </location>
</feature>
<organism evidence="5 6">
    <name type="scientific">Rhodocista pekingensis</name>
    <dbReference type="NCBI Taxonomy" id="201185"/>
    <lineage>
        <taxon>Bacteria</taxon>
        <taxon>Pseudomonadati</taxon>
        <taxon>Pseudomonadota</taxon>
        <taxon>Alphaproteobacteria</taxon>
        <taxon>Rhodospirillales</taxon>
        <taxon>Azospirillaceae</taxon>
        <taxon>Rhodocista</taxon>
    </lineage>
</organism>
<keyword evidence="1" id="KW-0677">Repeat</keyword>
<dbReference type="InterPro" id="IPR050498">
    <property type="entry name" value="Ycf3"/>
</dbReference>
<gene>
    <name evidence="5" type="ORF">ACFQPS_16085</name>
</gene>
<feature type="repeat" description="TPR" evidence="3">
    <location>
        <begin position="106"/>
        <end position="139"/>
    </location>
</feature>
<dbReference type="SUPFAM" id="SSF48452">
    <property type="entry name" value="TPR-like"/>
    <property type="match status" value="1"/>
</dbReference>
<sequence length="267" mass="28599">MMRCCNLPPAGRRSAGSLLLACGLALLSTPALADPVRDRASCLARAEATPDFALEEARLWQRQGGGNDALLCQAVALLLRADWRPAAELFERVIPALTGDSASVRANLWGRTALAWQNAKEPERATRALDRALDLAPGDVELRLDRAVLAAGQERFWDALADLDAVLAAAPRRVDAHVLRAQVNRALGQDSDAARDVDRALALDPSAPQALLLRGSLRAERGDRDGARADWVQVGRIAGQGSLSQAAAANLEALDALEAQERQSTRR</sequence>